<gene>
    <name evidence="5" type="ORF">DID88_010125</name>
</gene>
<feature type="compositionally biased region" description="Polar residues" evidence="3">
    <location>
        <begin position="9"/>
        <end position="19"/>
    </location>
</feature>
<evidence type="ECO:0000259" key="4">
    <source>
        <dbReference type="Pfam" id="PF04082"/>
    </source>
</evidence>
<evidence type="ECO:0000313" key="5">
    <source>
        <dbReference type="EMBL" id="RAL61029.1"/>
    </source>
</evidence>
<dbReference type="GO" id="GO:0008270">
    <property type="term" value="F:zinc ion binding"/>
    <property type="evidence" value="ECO:0007669"/>
    <property type="project" value="InterPro"/>
</dbReference>
<evidence type="ECO:0000256" key="2">
    <source>
        <dbReference type="ARBA" id="ARBA00023242"/>
    </source>
</evidence>
<dbReference type="InterPro" id="IPR007219">
    <property type="entry name" value="XnlR_reg_dom"/>
</dbReference>
<sequence length="736" mass="81426">MFKFVASDGTGSVKRQQAQKACESCRKRKKRCNHTIGSNPTSPNSSSSGSSVKVHSNDRFSQGVTTKPHTASAPSHITDSKYQKTVSHEQPSPISPVASNLVSSDQDLEAARILSGSGHIRANTSPNQETFSHPDAVRNALPDSVGVWLSSTLGKRAPHSSNIQQTSSNLFFGSAPLIRDVLVPLIEQECLSTMPSIPHLEALSRIYFDRINPIFPIIDEPKYRNLPPSDPARILLGQAISLAASKNFSATEHLILNETGPPMTCQAFGEKVSGSMRLIIELGIITDRLVLIQALCLLSLFIDNSSSEDLASQFSGKAAHYLQGMGLHLEGQQEDASTKLLCCVYALDRMNAAFHGRPILMHERDLRKDLHQCFKRQEPAFRLLLQVILLLDNVIEMYRPLNQSEHGGMDVDFPSFEELVLECEASQVGTASLATIEIFYHSISIISHRSHIWAIPNRSSASYLRQSLSTSILSSTTPHELQDQLILFPFVPYAISLSLSIAYREMRHNKLPVHPANAANMGKKMLREIDRVFSTVSSENRTSASQQDIVSNTDNSLAASDQNQSMASTESQLITPNSNTHMTTPSIAPIYGAGQVQDFDPSLFNLNATGDIDLFSMFDPSFDLDGFDACLEGNLNPGSPLRLLICDQNRISDPGNDEKLAVSKGLHFWIIRGKQAALRNRNGSIYYTSSWLHSCHNAHDDDDTREGQILIQSNAIRYNFDLHEKEPIQSEWFLQF</sequence>
<organism evidence="5 6">
    <name type="scientific">Monilinia fructigena</name>
    <dbReference type="NCBI Taxonomy" id="38457"/>
    <lineage>
        <taxon>Eukaryota</taxon>
        <taxon>Fungi</taxon>
        <taxon>Dikarya</taxon>
        <taxon>Ascomycota</taxon>
        <taxon>Pezizomycotina</taxon>
        <taxon>Leotiomycetes</taxon>
        <taxon>Helotiales</taxon>
        <taxon>Sclerotiniaceae</taxon>
        <taxon>Monilinia</taxon>
    </lineage>
</organism>
<proteinExistence type="predicted"/>
<dbReference type="CDD" id="cd00067">
    <property type="entry name" value="GAL4"/>
    <property type="match status" value="1"/>
</dbReference>
<dbReference type="GO" id="GO:0006351">
    <property type="term" value="P:DNA-templated transcription"/>
    <property type="evidence" value="ECO:0007669"/>
    <property type="project" value="InterPro"/>
</dbReference>
<dbReference type="InterPro" id="IPR001138">
    <property type="entry name" value="Zn2Cys6_DnaBD"/>
</dbReference>
<comment type="caution">
    <text evidence="5">The sequence shown here is derived from an EMBL/GenBank/DDBJ whole genome shotgun (WGS) entry which is preliminary data.</text>
</comment>
<dbReference type="CDD" id="cd12148">
    <property type="entry name" value="fungal_TF_MHR"/>
    <property type="match status" value="1"/>
</dbReference>
<keyword evidence="1" id="KW-0479">Metal-binding</keyword>
<feature type="domain" description="Xylanolytic transcriptional activator regulatory" evidence="4">
    <location>
        <begin position="206"/>
        <end position="366"/>
    </location>
</feature>
<feature type="compositionally biased region" description="Polar residues" evidence="3">
    <location>
        <begin position="83"/>
        <end position="99"/>
    </location>
</feature>
<dbReference type="InterPro" id="IPR052761">
    <property type="entry name" value="Fungal_Detox/Toxin_TFs"/>
</dbReference>
<reference evidence="5 6" key="1">
    <citation type="submission" date="2018-06" db="EMBL/GenBank/DDBJ databases">
        <title>Genome Sequence of the Brown Rot Fungal Pathogen Monilinia fructigena.</title>
        <authorList>
            <person name="Landi L."/>
            <person name="De Miccolis Angelini R.M."/>
            <person name="Pollastro S."/>
            <person name="Abate D."/>
            <person name="Faretra F."/>
            <person name="Romanazzi G."/>
        </authorList>
    </citation>
    <scope>NUCLEOTIDE SEQUENCE [LARGE SCALE GENOMIC DNA]</scope>
    <source>
        <strain evidence="5 6">Mfrg269</strain>
    </source>
</reference>
<feature type="region of interest" description="Disordered" evidence="3">
    <location>
        <begin position="1"/>
        <end position="99"/>
    </location>
</feature>
<keyword evidence="6" id="KW-1185">Reference proteome</keyword>
<evidence type="ECO:0000313" key="6">
    <source>
        <dbReference type="Proteomes" id="UP000249056"/>
    </source>
</evidence>
<name>A0A395IRP3_9HELO</name>
<evidence type="ECO:0000256" key="3">
    <source>
        <dbReference type="SAM" id="MobiDB-lite"/>
    </source>
</evidence>
<accession>A0A395IRP3</accession>
<dbReference type="EMBL" id="QKRW01000035">
    <property type="protein sequence ID" value="RAL61029.1"/>
    <property type="molecule type" value="Genomic_DNA"/>
</dbReference>
<dbReference type="Proteomes" id="UP000249056">
    <property type="component" value="Unassembled WGS sequence"/>
</dbReference>
<dbReference type="Pfam" id="PF04082">
    <property type="entry name" value="Fungal_trans"/>
    <property type="match status" value="1"/>
</dbReference>
<dbReference type="OrthoDB" id="3990906at2759"/>
<feature type="compositionally biased region" description="Polar residues" evidence="3">
    <location>
        <begin position="59"/>
        <end position="77"/>
    </location>
</feature>
<dbReference type="PANTHER" id="PTHR47425">
    <property type="entry name" value="FARB-RELATED"/>
    <property type="match status" value="1"/>
</dbReference>
<dbReference type="SUPFAM" id="SSF57701">
    <property type="entry name" value="Zn2/Cys6 DNA-binding domain"/>
    <property type="match status" value="1"/>
</dbReference>
<keyword evidence="2" id="KW-0539">Nucleus</keyword>
<feature type="compositionally biased region" description="Low complexity" evidence="3">
    <location>
        <begin position="37"/>
        <end position="51"/>
    </location>
</feature>
<dbReference type="InterPro" id="IPR036864">
    <property type="entry name" value="Zn2-C6_fun-type_DNA-bd_sf"/>
</dbReference>
<evidence type="ECO:0000256" key="1">
    <source>
        <dbReference type="ARBA" id="ARBA00022723"/>
    </source>
</evidence>
<protein>
    <recommendedName>
        <fullName evidence="4">Xylanolytic transcriptional activator regulatory domain-containing protein</fullName>
    </recommendedName>
</protein>
<dbReference type="GO" id="GO:0000981">
    <property type="term" value="F:DNA-binding transcription factor activity, RNA polymerase II-specific"/>
    <property type="evidence" value="ECO:0007669"/>
    <property type="project" value="InterPro"/>
</dbReference>
<dbReference type="GO" id="GO:0003677">
    <property type="term" value="F:DNA binding"/>
    <property type="evidence" value="ECO:0007669"/>
    <property type="project" value="InterPro"/>
</dbReference>
<dbReference type="PANTHER" id="PTHR47425:SF2">
    <property type="entry name" value="FARB-RELATED"/>
    <property type="match status" value="1"/>
</dbReference>
<dbReference type="AlphaFoldDB" id="A0A395IRP3"/>